<dbReference type="Proteomes" id="UP000185491">
    <property type="component" value="Chromosome"/>
</dbReference>
<feature type="domain" description="Chorismate-utilising enzyme C-terminal" evidence="6">
    <location>
        <begin position="85"/>
        <end position="338"/>
    </location>
</feature>
<gene>
    <name evidence="7" type="ORF">CPHO_11145</name>
</gene>
<dbReference type="GO" id="GO:0009697">
    <property type="term" value="P:salicylic acid biosynthetic process"/>
    <property type="evidence" value="ECO:0007669"/>
    <property type="project" value="TreeGrafter"/>
</dbReference>
<evidence type="ECO:0000256" key="1">
    <source>
        <dbReference type="ARBA" id="ARBA00000799"/>
    </source>
</evidence>
<evidence type="ECO:0000259" key="6">
    <source>
        <dbReference type="Pfam" id="PF00425"/>
    </source>
</evidence>
<evidence type="ECO:0000256" key="2">
    <source>
        <dbReference type="ARBA" id="ARBA00005297"/>
    </source>
</evidence>
<proteinExistence type="inferred from homology"/>
<accession>A0A1L7D5T4</accession>
<dbReference type="AlphaFoldDB" id="A0A1L7D5T4"/>
<name>A0A1L7D5T4_9CORY</name>
<dbReference type="GO" id="GO:0008909">
    <property type="term" value="F:isochorismate synthase activity"/>
    <property type="evidence" value="ECO:0007669"/>
    <property type="project" value="UniProtKB-EC"/>
</dbReference>
<dbReference type="InterPro" id="IPR005801">
    <property type="entry name" value="ADC_synthase"/>
</dbReference>
<dbReference type="STRING" id="161895.CPHO_11145"/>
<keyword evidence="8" id="KW-1185">Reference proteome</keyword>
<evidence type="ECO:0000256" key="5">
    <source>
        <dbReference type="ARBA" id="ARBA00041564"/>
    </source>
</evidence>
<sequence length="360" mass="38892">MYSFIFADHSRTLAARGVEVAFTTLAEAEGFLQQPGKLLVGAIPFHRRDPAYLFQPDSWEFGEKLPQLETWLDAQVIGVEDHPSPQEHQRAVAQAVETIKQGSLKKIVLSRAQRYQLAAPVSAEAILAKYMATAGTGYGYLTAVGGGAYFVGPSPEVLIRKQGRWIESFPLAGTAPRSHDPEIDNARAQALLTSTKDHVEHAYVTEGIAEVLGPLCTHLEVPPQPELMHTAHTWHLGTKIVGQLAEDISALSLAHMLHPTAAVNGHPAPQAREMLARQEPNRNFYSGVVGWADSQGNGEWRVSIRSALVEPEAITAYAGGGIVADSVPAEELAETSAKLGPIRAVLGLEPEKLTLNTDVD</sequence>
<dbReference type="KEGG" id="cpho:CPHO_11145"/>
<dbReference type="RefSeq" id="WP_075735845.1">
    <property type="nucleotide sequence ID" value="NZ_CP009249.1"/>
</dbReference>
<dbReference type="NCBIfam" id="TIGR00543">
    <property type="entry name" value="isochor_syn"/>
    <property type="match status" value="1"/>
</dbReference>
<dbReference type="Pfam" id="PF00425">
    <property type="entry name" value="Chorismate_bind"/>
    <property type="match status" value="1"/>
</dbReference>
<evidence type="ECO:0000313" key="7">
    <source>
        <dbReference type="EMBL" id="APT93353.1"/>
    </source>
</evidence>
<dbReference type="PANTHER" id="PTHR42839:SF2">
    <property type="entry name" value="ISOCHORISMATE SYNTHASE ENTC"/>
    <property type="match status" value="1"/>
</dbReference>
<evidence type="ECO:0000313" key="8">
    <source>
        <dbReference type="Proteomes" id="UP000185491"/>
    </source>
</evidence>
<dbReference type="InterPro" id="IPR004561">
    <property type="entry name" value="IsoChor_synthase"/>
</dbReference>
<keyword evidence="4" id="KW-0413">Isomerase</keyword>
<evidence type="ECO:0000256" key="4">
    <source>
        <dbReference type="ARBA" id="ARBA00023235"/>
    </source>
</evidence>
<dbReference type="EMBL" id="CP009249">
    <property type="protein sequence ID" value="APT93353.1"/>
    <property type="molecule type" value="Genomic_DNA"/>
</dbReference>
<dbReference type="SUPFAM" id="SSF56322">
    <property type="entry name" value="ADC synthase"/>
    <property type="match status" value="1"/>
</dbReference>
<protein>
    <recommendedName>
        <fullName evidence="3">isochorismate synthase</fullName>
        <ecNumber evidence="3">5.4.4.2</ecNumber>
    </recommendedName>
    <alternativeName>
        <fullName evidence="5">Isochorismate mutase</fullName>
    </alternativeName>
</protein>
<comment type="similarity">
    <text evidence="2">Belongs to the isochorismate synthase family.</text>
</comment>
<organism evidence="7 8">
    <name type="scientific">Corynebacterium phocae</name>
    <dbReference type="NCBI Taxonomy" id="161895"/>
    <lineage>
        <taxon>Bacteria</taxon>
        <taxon>Bacillati</taxon>
        <taxon>Actinomycetota</taxon>
        <taxon>Actinomycetes</taxon>
        <taxon>Mycobacteriales</taxon>
        <taxon>Corynebacteriaceae</taxon>
        <taxon>Corynebacterium</taxon>
    </lineage>
</organism>
<evidence type="ECO:0000256" key="3">
    <source>
        <dbReference type="ARBA" id="ARBA00012824"/>
    </source>
</evidence>
<dbReference type="InterPro" id="IPR015890">
    <property type="entry name" value="Chorismate_C"/>
</dbReference>
<dbReference type="OrthoDB" id="9806579at2"/>
<dbReference type="EC" id="5.4.4.2" evidence="3"/>
<dbReference type="Gene3D" id="3.60.120.10">
    <property type="entry name" value="Anthranilate synthase"/>
    <property type="match status" value="1"/>
</dbReference>
<comment type="catalytic activity">
    <reaction evidence="1">
        <text>chorismate = isochorismate</text>
        <dbReference type="Rhea" id="RHEA:18985"/>
        <dbReference type="ChEBI" id="CHEBI:29748"/>
        <dbReference type="ChEBI" id="CHEBI:29780"/>
        <dbReference type="EC" id="5.4.4.2"/>
    </reaction>
</comment>
<reference evidence="7 8" key="1">
    <citation type="submission" date="2014-08" db="EMBL/GenBank/DDBJ databases">
        <title>Complete genome sequence of Corynebacterium phocae M408/89/1(T)(=DSM 44612(T)), isolated from the common seal (Phoca vitulina).</title>
        <authorList>
            <person name="Ruckert C."/>
            <person name="Albersmeier A."/>
            <person name="Winkler A."/>
            <person name="Kalinowski J."/>
        </authorList>
    </citation>
    <scope>NUCLEOTIDE SEQUENCE [LARGE SCALE GENOMIC DNA]</scope>
    <source>
        <strain evidence="7 8">M408/89/1</strain>
    </source>
</reference>
<dbReference type="PANTHER" id="PTHR42839">
    <property type="entry name" value="ISOCHORISMATE SYNTHASE ENTC"/>
    <property type="match status" value="1"/>
</dbReference>